<dbReference type="CDD" id="cd06828">
    <property type="entry name" value="PLPDE_III_DapDC"/>
    <property type="match status" value="1"/>
</dbReference>
<comment type="pathway">
    <text evidence="8">Amino-acid biosynthesis; L-lysine biosynthesis via DAP pathway; L-lysine from DL-2,6-diaminopimelate: step 1/1.</text>
</comment>
<accession>A0A1F6V718</accession>
<evidence type="ECO:0000256" key="5">
    <source>
        <dbReference type="NCBIfam" id="TIGR01048"/>
    </source>
</evidence>
<dbReference type="InterPro" id="IPR029066">
    <property type="entry name" value="PLP-binding_barrel"/>
</dbReference>
<evidence type="ECO:0000313" key="12">
    <source>
        <dbReference type="Proteomes" id="UP000177370"/>
    </source>
</evidence>
<comment type="similarity">
    <text evidence="7">Belongs to the Orn/Lys/Arg decarboxylase class-II family.</text>
</comment>
<evidence type="ECO:0000256" key="8">
    <source>
        <dbReference type="RuleBase" id="RU003738"/>
    </source>
</evidence>
<dbReference type="SUPFAM" id="SSF51419">
    <property type="entry name" value="PLP-binding barrel"/>
    <property type="match status" value="1"/>
</dbReference>
<protein>
    <recommendedName>
        <fullName evidence="5 8">Diaminopimelate decarboxylase</fullName>
        <ecNumber evidence="5 8">4.1.1.20</ecNumber>
    </recommendedName>
</protein>
<dbReference type="InterPro" id="IPR002986">
    <property type="entry name" value="DAP_deCOOHase_LysA"/>
</dbReference>
<dbReference type="Proteomes" id="UP000177370">
    <property type="component" value="Unassembled WGS sequence"/>
</dbReference>
<keyword evidence="2 8" id="KW-0210">Decarboxylase</keyword>
<evidence type="ECO:0000259" key="9">
    <source>
        <dbReference type="Pfam" id="PF00278"/>
    </source>
</evidence>
<evidence type="ECO:0000256" key="4">
    <source>
        <dbReference type="ARBA" id="ARBA00023239"/>
    </source>
</evidence>
<dbReference type="Gene3D" id="2.40.37.10">
    <property type="entry name" value="Lyase, Ornithine Decarboxylase, Chain A, domain 1"/>
    <property type="match status" value="1"/>
</dbReference>
<dbReference type="PRINTS" id="PR01179">
    <property type="entry name" value="ODADCRBXLASE"/>
</dbReference>
<evidence type="ECO:0000256" key="2">
    <source>
        <dbReference type="ARBA" id="ARBA00022793"/>
    </source>
</evidence>
<dbReference type="GO" id="GO:0009089">
    <property type="term" value="P:lysine biosynthetic process via diaminopimelate"/>
    <property type="evidence" value="ECO:0007669"/>
    <property type="project" value="UniProtKB-UniRule"/>
</dbReference>
<feature type="modified residue" description="N6-(pyridoxal phosphate)lysine" evidence="6">
    <location>
        <position position="49"/>
    </location>
</feature>
<name>A0A1F6V718_9BACT</name>
<evidence type="ECO:0000313" key="11">
    <source>
        <dbReference type="EMBL" id="OGI65264.1"/>
    </source>
</evidence>
<dbReference type="NCBIfam" id="TIGR01048">
    <property type="entry name" value="lysA"/>
    <property type="match status" value="1"/>
</dbReference>
<dbReference type="PANTHER" id="PTHR43727">
    <property type="entry name" value="DIAMINOPIMELATE DECARBOXYLASE"/>
    <property type="match status" value="1"/>
</dbReference>
<feature type="domain" description="Orn/DAP/Arg decarboxylase 2 C-terminal" evidence="9">
    <location>
        <begin position="21"/>
        <end position="355"/>
    </location>
</feature>
<sequence length="384" mass="42982">MEKKRRLLLKATGIKLGTPVYIYDSKIIKEKCRELKKNLPGVNLYYACKANTNPEIIKLIYNEGFGIETVSPGEIKIAHKAGIPISKITFTCGSIDEKELVSVVKQGIRVHLDSLHQVEIFGQNFPGKEISVRLNLNIGAGYHSHVITEGPDSKFGIDISQIKQLKRLAEKYKLRITGLHQHIGSNILSVPIFLRAIDALFKTALLFPDLKHLDFGGGFGIPYKPKERRLDIKILGIKIKKTILNFIQKYGRKIKFSFEPGRYLVAEAGYLLVKVTDIKKNPTKTFVGVDSGLNHLIRPAMYGSYHEILNTSNAGSKKEKVTIAGNICESGDVFAKNRMIAKPKIGDILAIKNVGAYGYVMSSEYNSRPKPEEFMIIQNKIIKI</sequence>
<feature type="active site" description="Proton donor" evidence="6">
    <location>
        <position position="328"/>
    </location>
</feature>
<dbReference type="GO" id="GO:0008836">
    <property type="term" value="F:diaminopimelate decarboxylase activity"/>
    <property type="evidence" value="ECO:0007669"/>
    <property type="project" value="UniProtKB-UniRule"/>
</dbReference>
<dbReference type="SUPFAM" id="SSF50621">
    <property type="entry name" value="Alanine racemase C-terminal domain-like"/>
    <property type="match status" value="1"/>
</dbReference>
<evidence type="ECO:0000256" key="1">
    <source>
        <dbReference type="ARBA" id="ARBA00001933"/>
    </source>
</evidence>
<dbReference type="PRINTS" id="PR01181">
    <property type="entry name" value="DAPDCRBXLASE"/>
</dbReference>
<evidence type="ECO:0000256" key="3">
    <source>
        <dbReference type="ARBA" id="ARBA00022898"/>
    </source>
</evidence>
<dbReference type="PANTHER" id="PTHR43727:SF2">
    <property type="entry name" value="GROUP IV DECARBOXYLASE"/>
    <property type="match status" value="1"/>
</dbReference>
<comment type="catalytic activity">
    <reaction evidence="8">
        <text>meso-2,6-diaminopimelate + H(+) = L-lysine + CO2</text>
        <dbReference type="Rhea" id="RHEA:15101"/>
        <dbReference type="ChEBI" id="CHEBI:15378"/>
        <dbReference type="ChEBI" id="CHEBI:16526"/>
        <dbReference type="ChEBI" id="CHEBI:32551"/>
        <dbReference type="ChEBI" id="CHEBI:57791"/>
        <dbReference type="EC" id="4.1.1.20"/>
    </reaction>
</comment>
<evidence type="ECO:0000256" key="7">
    <source>
        <dbReference type="RuleBase" id="RU003737"/>
    </source>
</evidence>
<gene>
    <name evidence="11" type="ORF">A2647_04970</name>
</gene>
<comment type="caution">
    <text evidence="11">The sequence shown here is derived from an EMBL/GenBank/DDBJ whole genome shotgun (WGS) entry which is preliminary data.</text>
</comment>
<comment type="cofactor">
    <cofactor evidence="1 6 8">
        <name>pyridoxal 5'-phosphate</name>
        <dbReference type="ChEBI" id="CHEBI:597326"/>
    </cofactor>
</comment>
<dbReference type="FunFam" id="3.20.20.10:FF:000003">
    <property type="entry name" value="Diaminopimelate decarboxylase"/>
    <property type="match status" value="1"/>
</dbReference>
<organism evidence="11 12">
    <name type="scientific">Candidatus Nomurabacteria bacterium RIFCSPHIGHO2_01_FULL_40_24b</name>
    <dbReference type="NCBI Taxonomy" id="1801739"/>
    <lineage>
        <taxon>Bacteria</taxon>
        <taxon>Candidatus Nomuraibacteriota</taxon>
    </lineage>
</organism>
<reference evidence="11 12" key="1">
    <citation type="journal article" date="2016" name="Nat. Commun.">
        <title>Thousands of microbial genomes shed light on interconnected biogeochemical processes in an aquifer system.</title>
        <authorList>
            <person name="Anantharaman K."/>
            <person name="Brown C.T."/>
            <person name="Hug L.A."/>
            <person name="Sharon I."/>
            <person name="Castelle C.J."/>
            <person name="Probst A.J."/>
            <person name="Thomas B.C."/>
            <person name="Singh A."/>
            <person name="Wilkins M.J."/>
            <person name="Karaoz U."/>
            <person name="Brodie E.L."/>
            <person name="Williams K.H."/>
            <person name="Hubbard S.S."/>
            <person name="Banfield J.F."/>
        </authorList>
    </citation>
    <scope>NUCLEOTIDE SEQUENCE [LARGE SCALE GENOMIC DNA]</scope>
</reference>
<dbReference type="Pfam" id="PF02784">
    <property type="entry name" value="Orn_Arg_deC_N"/>
    <property type="match status" value="1"/>
</dbReference>
<dbReference type="EMBL" id="MFTP01000022">
    <property type="protein sequence ID" value="OGI65264.1"/>
    <property type="molecule type" value="Genomic_DNA"/>
</dbReference>
<dbReference type="PROSITE" id="PS00878">
    <property type="entry name" value="ODR_DC_2_1"/>
    <property type="match status" value="1"/>
</dbReference>
<dbReference type="Gene3D" id="3.20.20.10">
    <property type="entry name" value="Alanine racemase"/>
    <property type="match status" value="1"/>
</dbReference>
<keyword evidence="8" id="KW-0457">Lysine biosynthesis</keyword>
<dbReference type="AlphaFoldDB" id="A0A1F6V718"/>
<dbReference type="InterPro" id="IPR022643">
    <property type="entry name" value="De-COase2_C"/>
</dbReference>
<dbReference type="InterPro" id="IPR022644">
    <property type="entry name" value="De-COase2_N"/>
</dbReference>
<dbReference type="InterPro" id="IPR000183">
    <property type="entry name" value="Orn/DAP/Arg_de-COase"/>
</dbReference>
<dbReference type="InterPro" id="IPR009006">
    <property type="entry name" value="Ala_racemase/Decarboxylase_C"/>
</dbReference>
<keyword evidence="4 8" id="KW-0456">Lyase</keyword>
<dbReference type="UniPathway" id="UPA00034">
    <property type="reaction ID" value="UER00027"/>
</dbReference>
<evidence type="ECO:0000259" key="10">
    <source>
        <dbReference type="Pfam" id="PF02784"/>
    </source>
</evidence>
<dbReference type="EC" id="4.1.1.20" evidence="5 8"/>
<dbReference type="Pfam" id="PF00278">
    <property type="entry name" value="Orn_DAP_Arg_deC"/>
    <property type="match status" value="1"/>
</dbReference>
<evidence type="ECO:0000256" key="6">
    <source>
        <dbReference type="PIRSR" id="PIRSR600183-50"/>
    </source>
</evidence>
<feature type="domain" description="Orn/DAP/Arg decarboxylase 2 N-terminal" evidence="10">
    <location>
        <begin position="28"/>
        <end position="266"/>
    </location>
</feature>
<keyword evidence="3 6" id="KW-0663">Pyridoxal phosphate</keyword>
<proteinExistence type="inferred from homology"/>
<keyword evidence="8" id="KW-0028">Amino-acid biosynthesis</keyword>
<dbReference type="InterPro" id="IPR022653">
    <property type="entry name" value="De-COase2_pyr-phos_BS"/>
</dbReference>